<dbReference type="Proteomes" id="UP001202328">
    <property type="component" value="Unassembled WGS sequence"/>
</dbReference>
<evidence type="ECO:0000313" key="3">
    <source>
        <dbReference type="Proteomes" id="UP001202328"/>
    </source>
</evidence>
<organism evidence="2 3">
    <name type="scientific">Papaver atlanticum</name>
    <dbReference type="NCBI Taxonomy" id="357466"/>
    <lineage>
        <taxon>Eukaryota</taxon>
        <taxon>Viridiplantae</taxon>
        <taxon>Streptophyta</taxon>
        <taxon>Embryophyta</taxon>
        <taxon>Tracheophyta</taxon>
        <taxon>Spermatophyta</taxon>
        <taxon>Magnoliopsida</taxon>
        <taxon>Ranunculales</taxon>
        <taxon>Papaveraceae</taxon>
        <taxon>Papaveroideae</taxon>
        <taxon>Papaver</taxon>
    </lineage>
</organism>
<evidence type="ECO:0000256" key="1">
    <source>
        <dbReference type="SAM" id="Phobius"/>
    </source>
</evidence>
<protein>
    <submittedName>
        <fullName evidence="2">Uncharacterized protein</fullName>
    </submittedName>
</protein>
<keyword evidence="1" id="KW-0812">Transmembrane</keyword>
<proteinExistence type="predicted"/>
<gene>
    <name evidence="2" type="ORF">MKW98_021087</name>
</gene>
<comment type="caution">
    <text evidence="2">The sequence shown here is derived from an EMBL/GenBank/DDBJ whole genome shotgun (WGS) entry which is preliminary data.</text>
</comment>
<feature type="non-terminal residue" evidence="2">
    <location>
        <position position="1"/>
    </location>
</feature>
<sequence>ISSSISIVIICLLIEFSLLLFFKNHQLRQWRREEDDDNEFARGIKLGILLSDQSRSKSMRLRIFFSQQEERMHV</sequence>
<feature type="transmembrane region" description="Helical" evidence="1">
    <location>
        <begin position="6"/>
        <end position="22"/>
    </location>
</feature>
<reference evidence="2" key="1">
    <citation type="submission" date="2022-04" db="EMBL/GenBank/DDBJ databases">
        <title>A functionally conserved STORR gene fusion in Papaver species that diverged 16.8 million years ago.</title>
        <authorList>
            <person name="Catania T."/>
        </authorList>
    </citation>
    <scope>NUCLEOTIDE SEQUENCE</scope>
    <source>
        <strain evidence="2">S-188037</strain>
    </source>
</reference>
<keyword evidence="3" id="KW-1185">Reference proteome</keyword>
<keyword evidence="1" id="KW-1133">Transmembrane helix</keyword>
<dbReference type="EMBL" id="JAJJMB010004025">
    <property type="protein sequence ID" value="KAI3944629.1"/>
    <property type="molecule type" value="Genomic_DNA"/>
</dbReference>
<evidence type="ECO:0000313" key="2">
    <source>
        <dbReference type="EMBL" id="KAI3944629.1"/>
    </source>
</evidence>
<dbReference type="AlphaFoldDB" id="A0AAD4T9G9"/>
<name>A0AAD4T9G9_9MAGN</name>
<keyword evidence="1" id="KW-0472">Membrane</keyword>
<accession>A0AAD4T9G9</accession>